<protein>
    <submittedName>
        <fullName evidence="3">Helix-loop-helix DNA-binding domain family protein</fullName>
    </submittedName>
</protein>
<gene>
    <name evidence="3" type="ORF">FOB64_003607</name>
</gene>
<proteinExistence type="predicted"/>
<dbReference type="InterPro" id="IPR011598">
    <property type="entry name" value="bHLH_dom"/>
</dbReference>
<evidence type="ECO:0000313" key="3">
    <source>
        <dbReference type="EMBL" id="KAF6068970.1"/>
    </source>
</evidence>
<feature type="domain" description="BHLH" evidence="2">
    <location>
        <begin position="12"/>
        <end position="66"/>
    </location>
</feature>
<dbReference type="InterPro" id="IPR036638">
    <property type="entry name" value="HLH_DNA-bd_sf"/>
</dbReference>
<dbReference type="GO" id="GO:0003677">
    <property type="term" value="F:DNA binding"/>
    <property type="evidence" value="ECO:0007669"/>
    <property type="project" value="UniProtKB-KW"/>
</dbReference>
<dbReference type="Proteomes" id="UP000536275">
    <property type="component" value="Unassembled WGS sequence"/>
</dbReference>
<dbReference type="AlphaFoldDB" id="A0A8H6F2J5"/>
<organism evidence="3 4">
    <name type="scientific">Candida albicans</name>
    <name type="common">Yeast</name>
    <dbReference type="NCBI Taxonomy" id="5476"/>
    <lineage>
        <taxon>Eukaryota</taxon>
        <taxon>Fungi</taxon>
        <taxon>Dikarya</taxon>
        <taxon>Ascomycota</taxon>
        <taxon>Saccharomycotina</taxon>
        <taxon>Pichiomycetes</taxon>
        <taxon>Debaryomycetaceae</taxon>
        <taxon>Candida/Lodderomyces clade</taxon>
        <taxon>Candida</taxon>
    </lineage>
</organism>
<name>A0A8H6F2J5_CANAX</name>
<reference evidence="3 4" key="1">
    <citation type="submission" date="2020-03" db="EMBL/GenBank/DDBJ databases">
        <title>FDA dAtabase for Regulatory Grade micrObial Sequences (FDA-ARGOS): Supporting development and validation of Infectious Disease Dx tests.</title>
        <authorList>
            <person name="Campos J."/>
            <person name="Goldberg B."/>
            <person name="Tallon L."/>
            <person name="Sadzewicz L."/>
            <person name="Vavikolanu K."/>
            <person name="Mehta A."/>
            <person name="Aluvathingal J."/>
            <person name="Nadendla S."/>
            <person name="Nandy P."/>
            <person name="Geyer C."/>
            <person name="Yan Y."/>
            <person name="Sichtig H."/>
        </authorList>
    </citation>
    <scope>NUCLEOTIDE SEQUENCE [LARGE SCALE GENOMIC DNA]</scope>
    <source>
        <strain evidence="3 4">FDAARGOS_656</strain>
    </source>
</reference>
<dbReference type="SUPFAM" id="SSF47459">
    <property type="entry name" value="HLH, helix-loop-helix DNA-binding domain"/>
    <property type="match status" value="1"/>
</dbReference>
<comment type="caution">
    <text evidence="3">The sequence shown here is derived from an EMBL/GenBank/DDBJ whole genome shotgun (WGS) entry which is preliminary data.</text>
</comment>
<sequence length="214" mass="24658">MINHNPHPGRPRIKSAHNVIEQRYRNKINDKFNALQNSVPTLRILAQKKQREKLLMQQHHNHQQQQRRHSSSTLNGGKNPEYDSSDDEMININKGLIMNNVGGGGGNNYNVDQLGILQNSSNQLKQSEEYDDEFDGLMEIEEADQEDQEAGEEEEEVIDLEGLEPARKLNKGTILAKSIEYIKFLEMKNERMKQEHDELVLKARMLGLVIDEDM</sequence>
<evidence type="ECO:0000259" key="2">
    <source>
        <dbReference type="PROSITE" id="PS50888"/>
    </source>
</evidence>
<dbReference type="GO" id="GO:0046983">
    <property type="term" value="F:protein dimerization activity"/>
    <property type="evidence" value="ECO:0007669"/>
    <property type="project" value="InterPro"/>
</dbReference>
<dbReference type="EMBL" id="JABWAD010000049">
    <property type="protein sequence ID" value="KAF6068970.1"/>
    <property type="molecule type" value="Genomic_DNA"/>
</dbReference>
<feature type="region of interest" description="Disordered" evidence="1">
    <location>
        <begin position="55"/>
        <end position="86"/>
    </location>
</feature>
<dbReference type="PANTHER" id="PTHR47336:SF2">
    <property type="entry name" value="TRANSCRIPTION FACTOR HMS1-RELATED"/>
    <property type="match status" value="1"/>
</dbReference>
<dbReference type="Gene3D" id="4.10.280.10">
    <property type="entry name" value="Helix-loop-helix DNA-binding domain"/>
    <property type="match status" value="2"/>
</dbReference>
<dbReference type="Pfam" id="PF00010">
    <property type="entry name" value="HLH"/>
    <property type="match status" value="1"/>
</dbReference>
<accession>A0A8H6F2J5</accession>
<evidence type="ECO:0000313" key="4">
    <source>
        <dbReference type="Proteomes" id="UP000536275"/>
    </source>
</evidence>
<feature type="compositionally biased region" description="Basic residues" evidence="1">
    <location>
        <begin position="59"/>
        <end position="70"/>
    </location>
</feature>
<evidence type="ECO:0000256" key="1">
    <source>
        <dbReference type="SAM" id="MobiDB-lite"/>
    </source>
</evidence>
<dbReference type="PANTHER" id="PTHR47336">
    <property type="entry name" value="TRANSCRIPTION FACTOR HMS1-RELATED"/>
    <property type="match status" value="1"/>
</dbReference>
<dbReference type="SMART" id="SM00353">
    <property type="entry name" value="HLH"/>
    <property type="match status" value="1"/>
</dbReference>
<dbReference type="InterPro" id="IPR052099">
    <property type="entry name" value="Regulatory_TF_Diverse"/>
</dbReference>
<keyword evidence="3" id="KW-0238">DNA-binding</keyword>
<dbReference type="PROSITE" id="PS50888">
    <property type="entry name" value="BHLH"/>
    <property type="match status" value="1"/>
</dbReference>